<proteinExistence type="predicted"/>
<dbReference type="HOGENOM" id="CLU_3265641_0_0_10"/>
<evidence type="ECO:0000313" key="1">
    <source>
        <dbReference type="EMBL" id="EKJ90483.1"/>
    </source>
</evidence>
<dbReference type="Proteomes" id="UP000007995">
    <property type="component" value="Unassembled WGS sequence"/>
</dbReference>
<reference evidence="1 2" key="1">
    <citation type="submission" date="2012-02" db="EMBL/GenBank/DDBJ databases">
        <title>The Genome Sequence of Bacteroides finegoldii CL09T03C10.</title>
        <authorList>
            <consortium name="The Broad Institute Genome Sequencing Platform"/>
            <person name="Earl A."/>
            <person name="Ward D."/>
            <person name="Feldgarden M."/>
            <person name="Gevers D."/>
            <person name="Zitomersky N.L."/>
            <person name="Coyne M.J."/>
            <person name="Comstock L.E."/>
            <person name="Young S.K."/>
            <person name="Zeng Q."/>
            <person name="Gargeya S."/>
            <person name="Fitzgerald M."/>
            <person name="Haas B."/>
            <person name="Abouelleil A."/>
            <person name="Alvarado L."/>
            <person name="Arachchi H.M."/>
            <person name="Berlin A."/>
            <person name="Chapman S.B."/>
            <person name="Gearin G."/>
            <person name="Goldberg J."/>
            <person name="Griggs A."/>
            <person name="Gujja S."/>
            <person name="Hansen M."/>
            <person name="Heiman D."/>
            <person name="Howarth C."/>
            <person name="Larimer J."/>
            <person name="Lui A."/>
            <person name="MacDonald P.J.P."/>
            <person name="McCowen C."/>
            <person name="Montmayeur A."/>
            <person name="Murphy C."/>
            <person name="Neiman D."/>
            <person name="Pearson M."/>
            <person name="Priest M."/>
            <person name="Roberts A."/>
            <person name="Saif S."/>
            <person name="Shea T."/>
            <person name="Sisk P."/>
            <person name="Stolte C."/>
            <person name="Sykes S."/>
            <person name="Wortman J."/>
            <person name="Nusbaum C."/>
            <person name="Birren B."/>
        </authorList>
    </citation>
    <scope>NUCLEOTIDE SEQUENCE [LARGE SCALE GENOMIC DNA]</scope>
    <source>
        <strain evidence="1 2">CL09T03C10</strain>
    </source>
</reference>
<sequence>MDFPRILKKRKGYIERIKPFMRKSVAKVLTGQRRVGKSFLL</sequence>
<protein>
    <recommendedName>
        <fullName evidence="3">AAA domain-containing protein</fullName>
    </recommendedName>
</protein>
<dbReference type="EMBL" id="AGXW01000009">
    <property type="protein sequence ID" value="EKJ90483.1"/>
    <property type="molecule type" value="Genomic_DNA"/>
</dbReference>
<comment type="caution">
    <text evidence="1">The sequence shown here is derived from an EMBL/GenBank/DDBJ whole genome shotgun (WGS) entry which is preliminary data.</text>
</comment>
<evidence type="ECO:0008006" key="3">
    <source>
        <dbReference type="Google" id="ProtNLM"/>
    </source>
</evidence>
<evidence type="ECO:0000313" key="2">
    <source>
        <dbReference type="Proteomes" id="UP000007995"/>
    </source>
</evidence>
<accession>K5DBX9</accession>
<name>K5DBX9_9BACE</name>
<gene>
    <name evidence="1" type="ORF">HMPREF1057_02518</name>
</gene>
<dbReference type="AlphaFoldDB" id="K5DBX9"/>
<organism evidence="1 2">
    <name type="scientific">Bacteroides finegoldii CL09T03C10</name>
    <dbReference type="NCBI Taxonomy" id="997888"/>
    <lineage>
        <taxon>Bacteria</taxon>
        <taxon>Pseudomonadati</taxon>
        <taxon>Bacteroidota</taxon>
        <taxon>Bacteroidia</taxon>
        <taxon>Bacteroidales</taxon>
        <taxon>Bacteroidaceae</taxon>
        <taxon>Bacteroides</taxon>
    </lineage>
</organism>